<dbReference type="EMBL" id="KN817598">
    <property type="protein sequence ID" value="KJA17803.1"/>
    <property type="molecule type" value="Genomic_DNA"/>
</dbReference>
<dbReference type="Gene3D" id="1.20.1280.50">
    <property type="match status" value="1"/>
</dbReference>
<sequence length="482" mass="55641">MSSVANDAPIYQLSYDLLLHIFEDNAHMFADDSALITTLAASQVCQHWRSFMLATPSLWGKLLDFDVLDRSTGEGYWGEELVRRTGSSVLWIKAVKGLVKERPNQQLALHFIKTIKDHFHRVEILVVDLELMEFARHREFWNEITSHPVPQLQCFDYTVILDRDGRRNIVQRASYSPFPLFADDAPRLRTFRAIQFEFDLQVPWARGLRDLLVGQSTFLPTLLDALPAIESLERLELNNIVWLAEGEDNVYLQTVHLPKLKELRLGSLHPSVCDILLDHLIIPPDCALRYTLQLSTVWFLDRNLETEITTIIRRLSEYARRYFLHWVPTNLLLRCEKDVLCIATGTQDGLGGFYLLIESDLLHVRAQITATFLSEFTLPEFRHVTQLRFETEFSDEDVLLLAFFGCLSSVQILTTCCWHPHFFNFLKEKLDPQRSVFPSLKTIKLEKSKPRPGLPIEDYKNVDLSDFIGSHDGYPVEVVISP</sequence>
<accession>A0A0D2M3P4</accession>
<reference evidence="2" key="1">
    <citation type="submission" date="2014-04" db="EMBL/GenBank/DDBJ databases">
        <title>Evolutionary Origins and Diversification of the Mycorrhizal Mutualists.</title>
        <authorList>
            <consortium name="DOE Joint Genome Institute"/>
            <consortium name="Mycorrhizal Genomics Consortium"/>
            <person name="Kohler A."/>
            <person name="Kuo A."/>
            <person name="Nagy L.G."/>
            <person name="Floudas D."/>
            <person name="Copeland A."/>
            <person name="Barry K.W."/>
            <person name="Cichocki N."/>
            <person name="Veneault-Fourrey C."/>
            <person name="LaButti K."/>
            <person name="Lindquist E.A."/>
            <person name="Lipzen A."/>
            <person name="Lundell T."/>
            <person name="Morin E."/>
            <person name="Murat C."/>
            <person name="Riley R."/>
            <person name="Ohm R."/>
            <person name="Sun H."/>
            <person name="Tunlid A."/>
            <person name="Henrissat B."/>
            <person name="Grigoriev I.V."/>
            <person name="Hibbett D.S."/>
            <person name="Martin F."/>
        </authorList>
    </citation>
    <scope>NUCLEOTIDE SEQUENCE [LARGE SCALE GENOMIC DNA]</scope>
    <source>
        <strain evidence="2">FD-334 SS-4</strain>
    </source>
</reference>
<organism evidence="1 2">
    <name type="scientific">Hypholoma sublateritium (strain FD-334 SS-4)</name>
    <dbReference type="NCBI Taxonomy" id="945553"/>
    <lineage>
        <taxon>Eukaryota</taxon>
        <taxon>Fungi</taxon>
        <taxon>Dikarya</taxon>
        <taxon>Basidiomycota</taxon>
        <taxon>Agaricomycotina</taxon>
        <taxon>Agaricomycetes</taxon>
        <taxon>Agaricomycetidae</taxon>
        <taxon>Agaricales</taxon>
        <taxon>Agaricineae</taxon>
        <taxon>Strophariaceae</taxon>
        <taxon>Hypholoma</taxon>
    </lineage>
</organism>
<dbReference type="AlphaFoldDB" id="A0A0D2M3P4"/>
<proteinExistence type="predicted"/>
<evidence type="ECO:0000313" key="1">
    <source>
        <dbReference type="EMBL" id="KJA17803.1"/>
    </source>
</evidence>
<protein>
    <submittedName>
        <fullName evidence="1">Uncharacterized protein</fullName>
    </submittedName>
</protein>
<dbReference type="Proteomes" id="UP000054270">
    <property type="component" value="Unassembled WGS sequence"/>
</dbReference>
<evidence type="ECO:0000313" key="2">
    <source>
        <dbReference type="Proteomes" id="UP000054270"/>
    </source>
</evidence>
<gene>
    <name evidence="1" type="ORF">HYPSUDRAFT_45984</name>
</gene>
<dbReference type="OrthoDB" id="2848039at2759"/>
<name>A0A0D2M3P4_HYPSF</name>
<keyword evidence="2" id="KW-1185">Reference proteome</keyword>